<feature type="compositionally biased region" description="Polar residues" evidence="1">
    <location>
        <begin position="142"/>
        <end position="159"/>
    </location>
</feature>
<accession>A0AAI8VKP6</accession>
<evidence type="ECO:0000256" key="1">
    <source>
        <dbReference type="SAM" id="MobiDB-lite"/>
    </source>
</evidence>
<feature type="compositionally biased region" description="Acidic residues" evidence="1">
    <location>
        <begin position="115"/>
        <end position="141"/>
    </location>
</feature>
<dbReference type="AlphaFoldDB" id="A0AAI8VKP6"/>
<proteinExistence type="predicted"/>
<dbReference type="EMBL" id="CAUWAG010000010">
    <property type="protein sequence ID" value="CAJ2506658.1"/>
    <property type="molecule type" value="Genomic_DNA"/>
</dbReference>
<evidence type="ECO:0000313" key="2">
    <source>
        <dbReference type="EMBL" id="CAJ2506658.1"/>
    </source>
</evidence>
<keyword evidence="3" id="KW-1185">Reference proteome</keyword>
<name>A0AAI8VKP6_9PEZI</name>
<organism evidence="2 3">
    <name type="scientific">Anthostomella pinea</name>
    <dbReference type="NCBI Taxonomy" id="933095"/>
    <lineage>
        <taxon>Eukaryota</taxon>
        <taxon>Fungi</taxon>
        <taxon>Dikarya</taxon>
        <taxon>Ascomycota</taxon>
        <taxon>Pezizomycotina</taxon>
        <taxon>Sordariomycetes</taxon>
        <taxon>Xylariomycetidae</taxon>
        <taxon>Xylariales</taxon>
        <taxon>Xylariaceae</taxon>
        <taxon>Anthostomella</taxon>
    </lineage>
</organism>
<evidence type="ECO:0000313" key="3">
    <source>
        <dbReference type="Proteomes" id="UP001295740"/>
    </source>
</evidence>
<comment type="caution">
    <text evidence="2">The sequence shown here is derived from an EMBL/GenBank/DDBJ whole genome shotgun (WGS) entry which is preliminary data.</text>
</comment>
<feature type="region of interest" description="Disordered" evidence="1">
    <location>
        <begin position="114"/>
        <end position="179"/>
    </location>
</feature>
<dbReference type="Proteomes" id="UP001295740">
    <property type="component" value="Unassembled WGS sequence"/>
</dbReference>
<feature type="region of interest" description="Disordered" evidence="1">
    <location>
        <begin position="34"/>
        <end position="84"/>
    </location>
</feature>
<reference evidence="2" key="1">
    <citation type="submission" date="2023-10" db="EMBL/GenBank/DDBJ databases">
        <authorList>
            <person name="Hackl T."/>
        </authorList>
    </citation>
    <scope>NUCLEOTIDE SEQUENCE</scope>
</reference>
<sequence length="179" mass="19777">MWYDSFGVGPDPALGVVMPGAARDADATRHLEDVNRQMGDFAQGQEPLPIFGGPPEEDNDPTLAPSPPRPTPRTLNLDPSPAVMSPRYYEDAMVDEKDDPFFDDDSTVEWKYNDDLDDATVDENDDGLGDGLDDATVDETDNSFNTTVDEIDDSFNTTVDEIDNSYLPETPPSSKRQKR</sequence>
<gene>
    <name evidence="2" type="ORF">KHLLAP_LOCUS7126</name>
</gene>
<protein>
    <submittedName>
        <fullName evidence="2">Uu.00g078440.m01.CDS01</fullName>
    </submittedName>
</protein>